<reference evidence="2" key="1">
    <citation type="journal article" date="2020" name="Stud. Mycol.">
        <title>101 Dothideomycetes genomes: a test case for predicting lifestyles and emergence of pathogens.</title>
        <authorList>
            <person name="Haridas S."/>
            <person name="Albert R."/>
            <person name="Binder M."/>
            <person name="Bloem J."/>
            <person name="Labutti K."/>
            <person name="Salamov A."/>
            <person name="Andreopoulos B."/>
            <person name="Baker S."/>
            <person name="Barry K."/>
            <person name="Bills G."/>
            <person name="Bluhm B."/>
            <person name="Cannon C."/>
            <person name="Castanera R."/>
            <person name="Culley D."/>
            <person name="Daum C."/>
            <person name="Ezra D."/>
            <person name="Gonzalez J."/>
            <person name="Henrissat B."/>
            <person name="Kuo A."/>
            <person name="Liang C."/>
            <person name="Lipzen A."/>
            <person name="Lutzoni F."/>
            <person name="Magnuson J."/>
            <person name="Mondo S."/>
            <person name="Nolan M."/>
            <person name="Ohm R."/>
            <person name="Pangilinan J."/>
            <person name="Park H.-J."/>
            <person name="Ramirez L."/>
            <person name="Alfaro M."/>
            <person name="Sun H."/>
            <person name="Tritt A."/>
            <person name="Yoshinaga Y."/>
            <person name="Zwiers L.-H."/>
            <person name="Turgeon B."/>
            <person name="Goodwin S."/>
            <person name="Spatafora J."/>
            <person name="Crous P."/>
            <person name="Grigoriev I."/>
        </authorList>
    </citation>
    <scope>NUCLEOTIDE SEQUENCE</scope>
    <source>
        <strain evidence="2">CBS 627.86</strain>
    </source>
</reference>
<dbReference type="Proteomes" id="UP000799770">
    <property type="component" value="Unassembled WGS sequence"/>
</dbReference>
<organism evidence="2 3">
    <name type="scientific">Lophiotrema nucula</name>
    <dbReference type="NCBI Taxonomy" id="690887"/>
    <lineage>
        <taxon>Eukaryota</taxon>
        <taxon>Fungi</taxon>
        <taxon>Dikarya</taxon>
        <taxon>Ascomycota</taxon>
        <taxon>Pezizomycotina</taxon>
        <taxon>Dothideomycetes</taxon>
        <taxon>Pleosporomycetidae</taxon>
        <taxon>Pleosporales</taxon>
        <taxon>Lophiotremataceae</taxon>
        <taxon>Lophiotrema</taxon>
    </lineage>
</organism>
<dbReference type="EMBL" id="ML977317">
    <property type="protein sequence ID" value="KAF2118315.1"/>
    <property type="molecule type" value="Genomic_DNA"/>
</dbReference>
<proteinExistence type="predicted"/>
<evidence type="ECO:0000313" key="3">
    <source>
        <dbReference type="Proteomes" id="UP000799770"/>
    </source>
</evidence>
<gene>
    <name evidence="2" type="ORF">BDV96DRAFT_643568</name>
</gene>
<protein>
    <submittedName>
        <fullName evidence="2">CHAT domain-containing protein</fullName>
    </submittedName>
</protein>
<evidence type="ECO:0000259" key="1">
    <source>
        <dbReference type="Pfam" id="PF12770"/>
    </source>
</evidence>
<accession>A0A6A5ZGJ2</accession>
<keyword evidence="3" id="KW-1185">Reference proteome</keyword>
<name>A0A6A5ZGJ2_9PLEO</name>
<dbReference type="InterPro" id="IPR024983">
    <property type="entry name" value="CHAT_dom"/>
</dbReference>
<evidence type="ECO:0000313" key="2">
    <source>
        <dbReference type="EMBL" id="KAF2118315.1"/>
    </source>
</evidence>
<sequence length="1335" mass="150600">MLSPTYLGVNKSLYNTLSSEAAAHLERAIWLKHTGEVDAARSIFQVGLKPLEHVPVVSIEHADLELENVRWGKAWRILDSTLNVLREKSADLDLPEHRLLALTKAMLGVRHRGDLKSAAVEVERTRLWLQDLPVTEYSDIQISCIRRYVMTYLFLRLSSKYENSRAEHVPVPNAERAASASPTAWTGLTDLRRSLVKRGMFMEANGLFRVEFNRIPLKNRAIAAEEFLASLSELPACRGKDLIDAVVRLQWATTYVQLFELKRAEEELDNSEAAIGRWCSEVKIVSKSEVPHCTSLRFERLKLIDDHKAKLQAAEQFIADMEPMASGKAGCAISAASESALALCQSTGSIEYLEKFFALHEKLRHFDETVSEDLSDLVLNRNTLFSITFATGINVLKSLEWIEGFLNTYPHFKCPNELEQLHRRQAALLGSLQRPKEAKQATEAADKYSSEGSASALGNWLHLSGSNIIAPRSGANGSHKYDSEDDEVVSFFVPWANIVGDQEKRRERVVELLVEWALEDVVAERWAMEDVQRILGVENLQLERLCGVEEATDKDEVKSQCCGAVDLHLFPPYSRSETPQESRCALISNWLCKPPKGQRNQRLFCLLILRDTRQFYFGDIKEWELQIKEINCLLELYPTLPGQMREICRVNKGVWLAELSLIFVVRLQDISILDDPTVYKMLLQAEEHCKQAIDELGKTSQTMQIAIQHRTMASICLLKIRRLERALNKADADAQQSVPQQHQQKEKEVTTSITAQGEIQKIRHLGLASVIEADKIHTAIELEASWSGGVRGVDERQRVARYHSSFWNVHLAISLHLTATVEITDEAVQRMWSWVQRYKARSLSRTIGIGNTDPAGLKDQIMASAGSRSKYEEMVRLQKEIASAKYGAKFDLRQRLDKHLSSMKEDDLLRRLINLREGTPLGLSDIGAIEAEVGSPIVLVDWFYMTPFYRGDKGNLLLFTARANSHPTMDILPTTMEAVENWRIQYLQSRRLTRDTARPEFDSELGGLIAPLAKHTKPEDILVLCPSTTLHKLPLHALFLNGSSNEGVQVLIERNRVVYSHSHSLLRSCVSATEQARVSPAPMRPRFIAGISKAHAEEYKRSRQGGDYTRGRACITDLAGWFNEPAMLDADASKQDFLREAAKSRLLHVHTHCEWDSKDPLDHNVRFPELDPELVAAAPQDYKLTAREVFDMRLLPGTHINLVACQGGLTEVKPGDEVMGLVPALLYSGASSTISTLWSIADGNGSAFSKFFFQAFLEQCEELHDEVDPNEAICFVDVAEALQTAVVKMCKAPDQPLYGWASFVMHGYWRLPLSRSDIEWLATNVYDNVPFEDED</sequence>
<dbReference type="OrthoDB" id="3758190at2759"/>
<feature type="domain" description="CHAT" evidence="1">
    <location>
        <begin position="1008"/>
        <end position="1307"/>
    </location>
</feature>
<dbReference type="Pfam" id="PF12770">
    <property type="entry name" value="CHAT"/>
    <property type="match status" value="1"/>
</dbReference>